<reference evidence="2 3" key="1">
    <citation type="submission" date="2019-07" db="EMBL/GenBank/DDBJ databases">
        <title>Finished genome of Venturia effusa.</title>
        <authorList>
            <person name="Young C.A."/>
            <person name="Cox M.P."/>
            <person name="Ganley A.R.D."/>
            <person name="David W.J."/>
        </authorList>
    </citation>
    <scope>NUCLEOTIDE SEQUENCE [LARGE SCALE GENOMIC DNA]</scope>
    <source>
        <strain evidence="3">albino</strain>
    </source>
</reference>
<feature type="chain" id="PRO_5021824520" evidence="1">
    <location>
        <begin position="21"/>
        <end position="85"/>
    </location>
</feature>
<dbReference type="Proteomes" id="UP000316270">
    <property type="component" value="Chromosome 15"/>
</dbReference>
<dbReference type="EMBL" id="CP042199">
    <property type="protein sequence ID" value="QDS76547.1"/>
    <property type="molecule type" value="Genomic_DNA"/>
</dbReference>
<keyword evidence="3" id="KW-1185">Reference proteome</keyword>
<evidence type="ECO:0000256" key="1">
    <source>
        <dbReference type="SAM" id="SignalP"/>
    </source>
</evidence>
<evidence type="ECO:0000313" key="2">
    <source>
        <dbReference type="EMBL" id="QDS76547.1"/>
    </source>
</evidence>
<organism evidence="2 3">
    <name type="scientific">Venturia effusa</name>
    <dbReference type="NCBI Taxonomy" id="50376"/>
    <lineage>
        <taxon>Eukaryota</taxon>
        <taxon>Fungi</taxon>
        <taxon>Dikarya</taxon>
        <taxon>Ascomycota</taxon>
        <taxon>Pezizomycotina</taxon>
        <taxon>Dothideomycetes</taxon>
        <taxon>Pleosporomycetidae</taxon>
        <taxon>Venturiales</taxon>
        <taxon>Venturiaceae</taxon>
        <taxon>Venturia</taxon>
    </lineage>
</organism>
<evidence type="ECO:0000313" key="3">
    <source>
        <dbReference type="Proteomes" id="UP000316270"/>
    </source>
</evidence>
<dbReference type="AlphaFoldDB" id="A0A517LLN7"/>
<accession>A0A517LLN7</accession>
<keyword evidence="1" id="KW-0732">Signal</keyword>
<protein>
    <submittedName>
        <fullName evidence="2">Uncharacterized protein</fullName>
    </submittedName>
</protein>
<feature type="signal peptide" evidence="1">
    <location>
        <begin position="1"/>
        <end position="20"/>
    </location>
</feature>
<gene>
    <name evidence="2" type="ORF">FKW77_006282</name>
</gene>
<proteinExistence type="predicted"/>
<sequence length="85" mass="9004">MQLTHLALVAILNFSTLSGAVDCNGPPADCIYGKPGGSWVPCTGADKLCKDDICVNGNTAHTCCKKPLGGTGESYREEYCIKPRK</sequence>
<name>A0A517LLN7_9PEZI</name>